<accession>A0A419WNK4</accession>
<gene>
    <name evidence="7" type="ORF">BXY64_3983</name>
</gene>
<dbReference type="InterPro" id="IPR006664">
    <property type="entry name" value="OMP_bac"/>
</dbReference>
<evidence type="ECO:0000313" key="7">
    <source>
        <dbReference type="EMBL" id="RKD97017.1"/>
    </source>
</evidence>
<comment type="caution">
    <text evidence="7">The sequence shown here is derived from an EMBL/GenBank/DDBJ whole genome shotgun (WGS) entry which is preliminary data.</text>
</comment>
<keyword evidence="5" id="KW-0732">Signal</keyword>
<sequence>MKKLTLTLSLVFSLICVQLQAQLLSKADKYFNSFAYGDAVDLYEILWKKDSLNRYITRQLAVSYRMMNNTVKMEKYYSKLVNLTDNESEDYYHYSKALQSNEKYDKAKIYMDKYLAFENAKPRSKIDPRFLMSLRDDSTRYQIAPVLINSEASEFGPAFYKDQLVFSSAKAMPKLIKRNHRWNDQNYLRLYVANINQEDQLLDVKLLSSRLATNYHDGPVCFNKAGDEMFLTRNYVSDSKRAQKDDSGVVSIKLYHCKKEGEHWSSPKLLPFNMDRYSTGHPSLSADGKRLYFISDRPGGFGGTDIYYAERNGESWNEPVNLGNTINTPENEMSPFIANNNSFYFASKGHAGLGGLDIFWIKDLDSDTLINMGYPINTAKDDFSFVLKNGNGYLASNRVKGESYDDIYKFKIVRRLIKGKVYHDETHEILPNSMVKLIDENGKAIQEVYTGADGVFKFLVDAVQNFKLTSEKLMYNIGTGLVGRGELEDQIEVHCDLYQSRDNSLELAGVVLYCGDRSPVSHLDIRLVNMNTGDIVDLVTGDKGNINSPIDRNTEYTIEYHKEGVFAEPGSFSTSNIEGNKLHIEKLVDKVEVGKVFVLENIFYDLDKSEIRPDAALELDKLVMVMNDNPSLKIELSSHTDSRGSDAYNMALSERRAKSAVKYIIENGIAKDRIVAKGYGETKLINHCYNGVECSKAEHQANRRTEVKVLEL</sequence>
<evidence type="ECO:0000256" key="3">
    <source>
        <dbReference type="ARBA" id="ARBA00023237"/>
    </source>
</evidence>
<dbReference type="OrthoDB" id="1488841at2"/>
<keyword evidence="8" id="KW-1185">Reference proteome</keyword>
<evidence type="ECO:0000256" key="4">
    <source>
        <dbReference type="PROSITE-ProRule" id="PRU00473"/>
    </source>
</evidence>
<dbReference type="PRINTS" id="PR01021">
    <property type="entry name" value="OMPADOMAIN"/>
</dbReference>
<reference evidence="7 8" key="1">
    <citation type="submission" date="2018-09" db="EMBL/GenBank/DDBJ databases">
        <title>Genomic Encyclopedia of Archaeal and Bacterial Type Strains, Phase II (KMG-II): from individual species to whole genera.</title>
        <authorList>
            <person name="Goeker M."/>
        </authorList>
    </citation>
    <scope>NUCLEOTIDE SEQUENCE [LARGE SCALE GENOMIC DNA]</scope>
    <source>
        <strain evidence="7 8">DSM 21950</strain>
    </source>
</reference>
<proteinExistence type="predicted"/>
<dbReference type="SUPFAM" id="SSF103088">
    <property type="entry name" value="OmpA-like"/>
    <property type="match status" value="1"/>
</dbReference>
<evidence type="ECO:0000256" key="5">
    <source>
        <dbReference type="SAM" id="SignalP"/>
    </source>
</evidence>
<dbReference type="PROSITE" id="PS51123">
    <property type="entry name" value="OMPA_2"/>
    <property type="match status" value="1"/>
</dbReference>
<dbReference type="Gene3D" id="1.25.40.10">
    <property type="entry name" value="Tetratricopeptide repeat domain"/>
    <property type="match status" value="1"/>
</dbReference>
<comment type="subcellular location">
    <subcellularLocation>
        <location evidence="1">Cell outer membrane</location>
    </subcellularLocation>
</comment>
<dbReference type="Gene3D" id="3.30.1330.60">
    <property type="entry name" value="OmpA-like domain"/>
    <property type="match status" value="1"/>
</dbReference>
<dbReference type="SUPFAM" id="SSF49478">
    <property type="entry name" value="Cna protein B-type domain"/>
    <property type="match status" value="1"/>
</dbReference>
<evidence type="ECO:0000256" key="2">
    <source>
        <dbReference type="ARBA" id="ARBA00023136"/>
    </source>
</evidence>
<feature type="signal peptide" evidence="5">
    <location>
        <begin position="1"/>
        <end position="21"/>
    </location>
</feature>
<dbReference type="EMBL" id="RAPQ01000012">
    <property type="protein sequence ID" value="RKD97017.1"/>
    <property type="molecule type" value="Genomic_DNA"/>
</dbReference>
<feature type="domain" description="OmpA-like" evidence="6">
    <location>
        <begin position="593"/>
        <end position="712"/>
    </location>
</feature>
<dbReference type="InterPro" id="IPR011990">
    <property type="entry name" value="TPR-like_helical_dom_sf"/>
</dbReference>
<dbReference type="InterPro" id="IPR050330">
    <property type="entry name" value="Bact_OuterMem_StrucFunc"/>
</dbReference>
<dbReference type="AlphaFoldDB" id="A0A419WNK4"/>
<evidence type="ECO:0000259" key="6">
    <source>
        <dbReference type="PROSITE" id="PS51123"/>
    </source>
</evidence>
<dbReference type="InterPro" id="IPR011659">
    <property type="entry name" value="WD40"/>
</dbReference>
<evidence type="ECO:0000313" key="8">
    <source>
        <dbReference type="Proteomes" id="UP000284531"/>
    </source>
</evidence>
<dbReference type="SUPFAM" id="SSF48452">
    <property type="entry name" value="TPR-like"/>
    <property type="match status" value="1"/>
</dbReference>
<dbReference type="CDD" id="cd07185">
    <property type="entry name" value="OmpA_C-like"/>
    <property type="match status" value="1"/>
</dbReference>
<keyword evidence="2 4" id="KW-0472">Membrane</keyword>
<dbReference type="RefSeq" id="WP_120241651.1">
    <property type="nucleotide sequence ID" value="NZ_RAPQ01000012.1"/>
</dbReference>
<dbReference type="PANTHER" id="PTHR30329">
    <property type="entry name" value="STATOR ELEMENT OF FLAGELLAR MOTOR COMPLEX"/>
    <property type="match status" value="1"/>
</dbReference>
<protein>
    <submittedName>
        <fullName evidence="7">WD40 repeat protein</fullName>
    </submittedName>
</protein>
<organism evidence="7 8">
    <name type="scientific">Marinifilum flexuosum</name>
    <dbReference type="NCBI Taxonomy" id="1117708"/>
    <lineage>
        <taxon>Bacteria</taxon>
        <taxon>Pseudomonadati</taxon>
        <taxon>Bacteroidota</taxon>
        <taxon>Bacteroidia</taxon>
        <taxon>Marinilabiliales</taxon>
        <taxon>Marinifilaceae</taxon>
    </lineage>
</organism>
<keyword evidence="3" id="KW-0998">Cell outer membrane</keyword>
<dbReference type="SUPFAM" id="SSF82171">
    <property type="entry name" value="DPP6 N-terminal domain-like"/>
    <property type="match status" value="1"/>
</dbReference>
<dbReference type="InterPro" id="IPR036737">
    <property type="entry name" value="OmpA-like_sf"/>
</dbReference>
<dbReference type="PANTHER" id="PTHR30329:SF21">
    <property type="entry name" value="LIPOPROTEIN YIAD-RELATED"/>
    <property type="match status" value="1"/>
</dbReference>
<dbReference type="GO" id="GO:0009279">
    <property type="term" value="C:cell outer membrane"/>
    <property type="evidence" value="ECO:0007669"/>
    <property type="project" value="UniProtKB-SubCell"/>
</dbReference>
<name>A0A419WNK4_9BACT</name>
<dbReference type="InterPro" id="IPR006665">
    <property type="entry name" value="OmpA-like"/>
</dbReference>
<dbReference type="Pfam" id="PF07676">
    <property type="entry name" value="PD40"/>
    <property type="match status" value="2"/>
</dbReference>
<dbReference type="Proteomes" id="UP000284531">
    <property type="component" value="Unassembled WGS sequence"/>
</dbReference>
<evidence type="ECO:0000256" key="1">
    <source>
        <dbReference type="ARBA" id="ARBA00004442"/>
    </source>
</evidence>
<dbReference type="Pfam" id="PF00691">
    <property type="entry name" value="OmpA"/>
    <property type="match status" value="1"/>
</dbReference>
<feature type="chain" id="PRO_5019143139" evidence="5">
    <location>
        <begin position="22"/>
        <end position="712"/>
    </location>
</feature>